<protein>
    <recommendedName>
        <fullName evidence="3">N-acetyltransferase domain-containing protein</fullName>
    </recommendedName>
</protein>
<dbReference type="Pfam" id="PF00583">
    <property type="entry name" value="Acetyltransf_1"/>
    <property type="match status" value="1"/>
</dbReference>
<keyword evidence="5" id="KW-1185">Reference proteome</keyword>
<dbReference type="AlphaFoldDB" id="A0A1M4N6B2"/>
<dbReference type="InterPro" id="IPR000182">
    <property type="entry name" value="GNAT_dom"/>
</dbReference>
<keyword evidence="1" id="KW-0808">Transferase</keyword>
<dbReference type="InterPro" id="IPR016181">
    <property type="entry name" value="Acyl_CoA_acyltransferase"/>
</dbReference>
<dbReference type="PANTHER" id="PTHR43072">
    <property type="entry name" value="N-ACETYLTRANSFERASE"/>
    <property type="match status" value="1"/>
</dbReference>
<feature type="domain" description="N-acetyltransferase" evidence="3">
    <location>
        <begin position="3"/>
        <end position="161"/>
    </location>
</feature>
<dbReference type="RefSeq" id="WP_072707397.1">
    <property type="nucleotide sequence ID" value="NZ_FMJB01000057.1"/>
</dbReference>
<dbReference type="PANTHER" id="PTHR43072:SF23">
    <property type="entry name" value="UPF0039 PROTEIN C11D3.02C"/>
    <property type="match status" value="1"/>
</dbReference>
<name>A0A1M4N6B2_9RHOB</name>
<dbReference type="Proteomes" id="UP000184085">
    <property type="component" value="Unassembled WGS sequence"/>
</dbReference>
<sequence>MAFLVRQACAADAAAIAELWNGFIRDTAVTFTTLEKTEEGIAADIAARRPCFVVAEADGALLGFATCFAFRGGPGYAHTKEHSVMLAEAARGQGGGRALMGALMAAAKAEGCHSMFAGVSGENAEGVLFHKAIGFAEVARLPQVGRKFDRWMDLVLMQKFL</sequence>
<organism evidence="4 5">
    <name type="scientific">Donghicola eburneus</name>
    <dbReference type="NCBI Taxonomy" id="393278"/>
    <lineage>
        <taxon>Bacteria</taxon>
        <taxon>Pseudomonadati</taxon>
        <taxon>Pseudomonadota</taxon>
        <taxon>Alphaproteobacteria</taxon>
        <taxon>Rhodobacterales</taxon>
        <taxon>Roseobacteraceae</taxon>
        <taxon>Donghicola</taxon>
    </lineage>
</organism>
<evidence type="ECO:0000256" key="1">
    <source>
        <dbReference type="ARBA" id="ARBA00022679"/>
    </source>
</evidence>
<proteinExistence type="predicted"/>
<dbReference type="Gene3D" id="3.40.630.30">
    <property type="match status" value="1"/>
</dbReference>
<evidence type="ECO:0000259" key="3">
    <source>
        <dbReference type="PROSITE" id="PS51186"/>
    </source>
</evidence>
<evidence type="ECO:0000256" key="2">
    <source>
        <dbReference type="ARBA" id="ARBA00023315"/>
    </source>
</evidence>
<reference evidence="5" key="1">
    <citation type="submission" date="2016-09" db="EMBL/GenBank/DDBJ databases">
        <authorList>
            <person name="Wibberg D."/>
        </authorList>
    </citation>
    <scope>NUCLEOTIDE SEQUENCE [LARGE SCALE GENOMIC DNA]</scope>
</reference>
<dbReference type="GO" id="GO:0016747">
    <property type="term" value="F:acyltransferase activity, transferring groups other than amino-acyl groups"/>
    <property type="evidence" value="ECO:0007669"/>
    <property type="project" value="InterPro"/>
</dbReference>
<dbReference type="EMBL" id="FMJB01000057">
    <property type="protein sequence ID" value="SCM68636.1"/>
    <property type="molecule type" value="Genomic_DNA"/>
</dbReference>
<evidence type="ECO:0000313" key="5">
    <source>
        <dbReference type="Proteomes" id="UP000184085"/>
    </source>
</evidence>
<dbReference type="PROSITE" id="PS51186">
    <property type="entry name" value="GNAT"/>
    <property type="match status" value="1"/>
</dbReference>
<keyword evidence="2" id="KW-0012">Acyltransferase</keyword>
<dbReference type="SUPFAM" id="SSF55729">
    <property type="entry name" value="Acyl-CoA N-acyltransferases (Nat)"/>
    <property type="match status" value="1"/>
</dbReference>
<evidence type="ECO:0000313" key="4">
    <source>
        <dbReference type="EMBL" id="SCM68636.1"/>
    </source>
</evidence>
<accession>A0A1M4N6B2</accession>
<gene>
    <name evidence="4" type="ORF">KARMA_2861</name>
</gene>